<organism evidence="1">
    <name type="scientific">Arundo donax</name>
    <name type="common">Giant reed</name>
    <name type="synonym">Donax arundinaceus</name>
    <dbReference type="NCBI Taxonomy" id="35708"/>
    <lineage>
        <taxon>Eukaryota</taxon>
        <taxon>Viridiplantae</taxon>
        <taxon>Streptophyta</taxon>
        <taxon>Embryophyta</taxon>
        <taxon>Tracheophyta</taxon>
        <taxon>Spermatophyta</taxon>
        <taxon>Magnoliopsida</taxon>
        <taxon>Liliopsida</taxon>
        <taxon>Poales</taxon>
        <taxon>Poaceae</taxon>
        <taxon>PACMAD clade</taxon>
        <taxon>Arundinoideae</taxon>
        <taxon>Arundineae</taxon>
        <taxon>Arundo</taxon>
    </lineage>
</organism>
<protein>
    <submittedName>
        <fullName evidence="1">Uncharacterized protein</fullName>
    </submittedName>
</protein>
<proteinExistence type="predicted"/>
<name>A0A0A9D7X9_ARUDO</name>
<evidence type="ECO:0000313" key="1">
    <source>
        <dbReference type="EMBL" id="JAD79847.1"/>
    </source>
</evidence>
<reference evidence="1" key="1">
    <citation type="submission" date="2014-09" db="EMBL/GenBank/DDBJ databases">
        <authorList>
            <person name="Magalhaes I.L.F."/>
            <person name="Oliveira U."/>
            <person name="Santos F.R."/>
            <person name="Vidigal T.H.D.A."/>
            <person name="Brescovit A.D."/>
            <person name="Santos A.J."/>
        </authorList>
    </citation>
    <scope>NUCLEOTIDE SEQUENCE</scope>
    <source>
        <tissue evidence="1">Shoot tissue taken approximately 20 cm above the soil surface</tissue>
    </source>
</reference>
<accession>A0A0A9D7X9</accession>
<reference evidence="1" key="2">
    <citation type="journal article" date="2015" name="Data Brief">
        <title>Shoot transcriptome of the giant reed, Arundo donax.</title>
        <authorList>
            <person name="Barrero R.A."/>
            <person name="Guerrero F.D."/>
            <person name="Moolhuijzen P."/>
            <person name="Goolsby J.A."/>
            <person name="Tidwell J."/>
            <person name="Bellgard S.E."/>
            <person name="Bellgard M.I."/>
        </authorList>
    </citation>
    <scope>NUCLEOTIDE SEQUENCE</scope>
    <source>
        <tissue evidence="1">Shoot tissue taken approximately 20 cm above the soil surface</tissue>
    </source>
</reference>
<dbReference type="AlphaFoldDB" id="A0A0A9D7X9"/>
<sequence>MGHSHGLDFRCCKYLAIEQFVNAMPCGLGNCRITLYYYTILKYPDCGSCLVGCRRWMRHSSSQVLAFCLIFFNFSFSIKPAVEPVVNLSTCPSVSIIQCSSFVVSFQIKQNRDLINRVTRHDQLITDLFVIS</sequence>
<dbReference type="EMBL" id="GBRH01218048">
    <property type="protein sequence ID" value="JAD79847.1"/>
    <property type="molecule type" value="Transcribed_RNA"/>
</dbReference>